<dbReference type="EMBL" id="KQ947433">
    <property type="protein sequence ID" value="KUJ09174.1"/>
    <property type="molecule type" value="Genomic_DNA"/>
</dbReference>
<name>A0A132BBF5_MOLSC</name>
<dbReference type="GeneID" id="28830437"/>
<accession>A0A132BBF5</accession>
<dbReference type="AlphaFoldDB" id="A0A132BBF5"/>
<sequence>MVSSSSERRYDIIRDQLNAYALFLAENDLSQFDLDELYTMLRSIDRWGKHLYRFFGQYLSPPKNKVDFRYCHDEERERALHLKSILDGLQSSFRTHINAVSRPYLRPLTIRDMPNKILSKIFECVKGSKASTIVISMFPVVLATSRTCSLYVNASTTTAVTC</sequence>
<dbReference type="KEGG" id="psco:LY89DRAFT_741467"/>
<reference evidence="1 2" key="1">
    <citation type="submission" date="2015-10" db="EMBL/GenBank/DDBJ databases">
        <title>Full genome of DAOMC 229536 Phialocephala scopiformis, a fungal endophyte of spruce producing the potent anti-insectan compound rugulosin.</title>
        <authorList>
            <consortium name="DOE Joint Genome Institute"/>
            <person name="Walker A.K."/>
            <person name="Frasz S.L."/>
            <person name="Seifert K.A."/>
            <person name="Miller J.D."/>
            <person name="Mondo S.J."/>
            <person name="Labutti K."/>
            <person name="Lipzen A."/>
            <person name="Dockter R."/>
            <person name="Kennedy M."/>
            <person name="Grigoriev I.V."/>
            <person name="Spatafora J.W."/>
        </authorList>
    </citation>
    <scope>NUCLEOTIDE SEQUENCE [LARGE SCALE GENOMIC DNA]</scope>
    <source>
        <strain evidence="1 2">CBS 120377</strain>
    </source>
</reference>
<evidence type="ECO:0000313" key="1">
    <source>
        <dbReference type="EMBL" id="KUJ09174.1"/>
    </source>
</evidence>
<dbReference type="Proteomes" id="UP000070700">
    <property type="component" value="Unassembled WGS sequence"/>
</dbReference>
<organism evidence="1 2">
    <name type="scientific">Mollisia scopiformis</name>
    <name type="common">Conifer needle endophyte fungus</name>
    <name type="synonym">Phialocephala scopiformis</name>
    <dbReference type="NCBI Taxonomy" id="149040"/>
    <lineage>
        <taxon>Eukaryota</taxon>
        <taxon>Fungi</taxon>
        <taxon>Dikarya</taxon>
        <taxon>Ascomycota</taxon>
        <taxon>Pezizomycotina</taxon>
        <taxon>Leotiomycetes</taxon>
        <taxon>Helotiales</taxon>
        <taxon>Mollisiaceae</taxon>
        <taxon>Mollisia</taxon>
    </lineage>
</organism>
<keyword evidence="2" id="KW-1185">Reference proteome</keyword>
<dbReference type="RefSeq" id="XP_018063529.1">
    <property type="nucleotide sequence ID" value="XM_018220711.1"/>
</dbReference>
<dbReference type="InParanoid" id="A0A132BBF5"/>
<protein>
    <recommendedName>
        <fullName evidence="3">F-box domain-containing protein</fullName>
    </recommendedName>
</protein>
<dbReference type="OrthoDB" id="3759773at2759"/>
<gene>
    <name evidence="1" type="ORF">LY89DRAFT_741467</name>
</gene>
<proteinExistence type="predicted"/>
<evidence type="ECO:0008006" key="3">
    <source>
        <dbReference type="Google" id="ProtNLM"/>
    </source>
</evidence>
<evidence type="ECO:0000313" key="2">
    <source>
        <dbReference type="Proteomes" id="UP000070700"/>
    </source>
</evidence>